<keyword evidence="6" id="KW-1185">Reference proteome</keyword>
<accession>A0A2R8B6L3</accession>
<proteinExistence type="predicted"/>
<evidence type="ECO:0000313" key="6">
    <source>
        <dbReference type="Proteomes" id="UP000244924"/>
    </source>
</evidence>
<dbReference type="RefSeq" id="WP_245890803.1">
    <property type="nucleotide sequence ID" value="NZ_OMOQ01000001.1"/>
</dbReference>
<dbReference type="GO" id="GO:0043565">
    <property type="term" value="F:sequence-specific DNA binding"/>
    <property type="evidence" value="ECO:0007669"/>
    <property type="project" value="InterPro"/>
</dbReference>
<dbReference type="Proteomes" id="UP000244924">
    <property type="component" value="Unassembled WGS sequence"/>
</dbReference>
<dbReference type="SUPFAM" id="SSF46689">
    <property type="entry name" value="Homeodomain-like"/>
    <property type="match status" value="2"/>
</dbReference>
<dbReference type="PROSITE" id="PS00041">
    <property type="entry name" value="HTH_ARAC_FAMILY_1"/>
    <property type="match status" value="1"/>
</dbReference>
<dbReference type="Gene3D" id="3.40.50.880">
    <property type="match status" value="1"/>
</dbReference>
<dbReference type="PANTHER" id="PTHR46796:SF6">
    <property type="entry name" value="ARAC SUBFAMILY"/>
    <property type="match status" value="1"/>
</dbReference>
<dbReference type="InterPro" id="IPR020449">
    <property type="entry name" value="Tscrpt_reg_AraC-type_HTH"/>
</dbReference>
<dbReference type="PROSITE" id="PS01124">
    <property type="entry name" value="HTH_ARAC_FAMILY_2"/>
    <property type="match status" value="1"/>
</dbReference>
<gene>
    <name evidence="5" type="primary">cdhR_5</name>
    <name evidence="5" type="ORF">DEA8626_01695</name>
</gene>
<dbReference type="CDD" id="cd03136">
    <property type="entry name" value="GATase1_AraC_ArgR_like"/>
    <property type="match status" value="1"/>
</dbReference>
<evidence type="ECO:0000256" key="2">
    <source>
        <dbReference type="ARBA" id="ARBA00023125"/>
    </source>
</evidence>
<keyword evidence="1" id="KW-0805">Transcription regulation</keyword>
<evidence type="ECO:0000256" key="1">
    <source>
        <dbReference type="ARBA" id="ARBA00023015"/>
    </source>
</evidence>
<dbReference type="Pfam" id="PF12833">
    <property type="entry name" value="HTH_18"/>
    <property type="match status" value="1"/>
</dbReference>
<feature type="domain" description="HTH araC/xylS-type" evidence="4">
    <location>
        <begin position="198"/>
        <end position="295"/>
    </location>
</feature>
<name>A0A2R8B6L3_9RHOB</name>
<dbReference type="InterPro" id="IPR018062">
    <property type="entry name" value="HTH_AraC-typ_CS"/>
</dbReference>
<evidence type="ECO:0000259" key="4">
    <source>
        <dbReference type="PROSITE" id="PS01124"/>
    </source>
</evidence>
<organism evidence="5 6">
    <name type="scientific">Albidovulum aquaemixtae</name>
    <dbReference type="NCBI Taxonomy" id="1542388"/>
    <lineage>
        <taxon>Bacteria</taxon>
        <taxon>Pseudomonadati</taxon>
        <taxon>Pseudomonadota</taxon>
        <taxon>Alphaproteobacteria</taxon>
        <taxon>Rhodobacterales</taxon>
        <taxon>Paracoccaceae</taxon>
        <taxon>Albidovulum</taxon>
    </lineage>
</organism>
<dbReference type="SUPFAM" id="SSF52317">
    <property type="entry name" value="Class I glutamine amidotransferase-like"/>
    <property type="match status" value="1"/>
</dbReference>
<dbReference type="GO" id="GO:0003700">
    <property type="term" value="F:DNA-binding transcription factor activity"/>
    <property type="evidence" value="ECO:0007669"/>
    <property type="project" value="InterPro"/>
</dbReference>
<dbReference type="InterPro" id="IPR002818">
    <property type="entry name" value="DJ-1/PfpI"/>
</dbReference>
<sequence length="295" mass="31655">MSYACTVEPLRAANLLARRPLYDVIHFGDGAQVGSSGAASVAASQRVGDMPALDLLMVIAGGDPASFRDPEALGWLKRMARRGVQLGGVSGGPVILAMAGLMEGRRMTVHWEHAPVLAEMSPGLVVERRLYVIDRDRVTCGGGTAPLDLMHALISEHHGGAFARLVSDWFLHTRIRASADPQRSGLVERIGTSSAPILDAVSAMEDHVADPLSLPQLAAIAGVSARQLNRLFRDRFGQSTMTYYRAIRLDVAQHLLGASPLPLTEIALATGFAGSAHFSRAFSERYGMPPSKVRR</sequence>
<keyword evidence="3" id="KW-0804">Transcription</keyword>
<dbReference type="PRINTS" id="PR00032">
    <property type="entry name" value="HTHARAC"/>
</dbReference>
<reference evidence="5 6" key="1">
    <citation type="submission" date="2018-03" db="EMBL/GenBank/DDBJ databases">
        <authorList>
            <person name="Keele B.F."/>
        </authorList>
    </citation>
    <scope>NUCLEOTIDE SEQUENCE [LARGE SCALE GENOMIC DNA]</scope>
    <source>
        <strain evidence="5 6">CECT 8626</strain>
    </source>
</reference>
<dbReference type="InterPro" id="IPR018060">
    <property type="entry name" value="HTH_AraC"/>
</dbReference>
<keyword evidence="2" id="KW-0238">DNA-binding</keyword>
<dbReference type="PANTHER" id="PTHR46796">
    <property type="entry name" value="HTH-TYPE TRANSCRIPTIONAL ACTIVATOR RHAS-RELATED"/>
    <property type="match status" value="1"/>
</dbReference>
<dbReference type="InterPro" id="IPR050204">
    <property type="entry name" value="AraC_XylS_family_regulators"/>
</dbReference>
<dbReference type="InterPro" id="IPR029062">
    <property type="entry name" value="Class_I_gatase-like"/>
</dbReference>
<dbReference type="EMBL" id="OMOQ01000001">
    <property type="protein sequence ID" value="SPH18163.1"/>
    <property type="molecule type" value="Genomic_DNA"/>
</dbReference>
<dbReference type="Gene3D" id="1.10.10.60">
    <property type="entry name" value="Homeodomain-like"/>
    <property type="match status" value="1"/>
</dbReference>
<dbReference type="SMART" id="SM00342">
    <property type="entry name" value="HTH_ARAC"/>
    <property type="match status" value="1"/>
</dbReference>
<dbReference type="AlphaFoldDB" id="A0A2R8B6L3"/>
<evidence type="ECO:0000256" key="3">
    <source>
        <dbReference type="ARBA" id="ARBA00023163"/>
    </source>
</evidence>
<dbReference type="InterPro" id="IPR009057">
    <property type="entry name" value="Homeodomain-like_sf"/>
</dbReference>
<dbReference type="Pfam" id="PF01965">
    <property type="entry name" value="DJ-1_PfpI"/>
    <property type="match status" value="1"/>
</dbReference>
<evidence type="ECO:0000313" key="5">
    <source>
        <dbReference type="EMBL" id="SPH18163.1"/>
    </source>
</evidence>
<protein>
    <submittedName>
        <fullName evidence="5">HTH-type transcriptional regulator CdhR</fullName>
    </submittedName>
</protein>